<dbReference type="Pfam" id="PF01547">
    <property type="entry name" value="SBP_bac_1"/>
    <property type="match status" value="1"/>
</dbReference>
<dbReference type="RefSeq" id="WP_119267589.1">
    <property type="nucleotide sequence ID" value="NZ_CP063196.1"/>
</dbReference>
<dbReference type="EMBL" id="CP063196">
    <property type="protein sequence ID" value="UOE21167.1"/>
    <property type="molecule type" value="Genomic_DNA"/>
</dbReference>
<name>A0A399G869_9ACTN</name>
<reference evidence="1" key="1">
    <citation type="submission" date="2020-10" db="EMBL/GenBank/DDBJ databases">
        <title>De novo genome project of the cellulose decomposer Thermobifida halotolerans type strain.</title>
        <authorList>
            <person name="Nagy I."/>
            <person name="Horvath B."/>
            <person name="Kukolya J."/>
            <person name="Nagy I."/>
            <person name="Orsini M."/>
        </authorList>
    </citation>
    <scope>NUCLEOTIDE SEQUENCE</scope>
    <source>
        <strain evidence="1">DSM 44931</strain>
    </source>
</reference>
<dbReference type="PROSITE" id="PS51257">
    <property type="entry name" value="PROKAR_LIPOPROTEIN"/>
    <property type="match status" value="1"/>
</dbReference>
<protein>
    <submittedName>
        <fullName evidence="1">Extracellular solute-binding protein</fullName>
    </submittedName>
</protein>
<dbReference type="InterPro" id="IPR050490">
    <property type="entry name" value="Bact_solute-bd_prot1"/>
</dbReference>
<organism evidence="1 2">
    <name type="scientific">Thermobifida halotolerans</name>
    <dbReference type="NCBI Taxonomy" id="483545"/>
    <lineage>
        <taxon>Bacteria</taxon>
        <taxon>Bacillati</taxon>
        <taxon>Actinomycetota</taxon>
        <taxon>Actinomycetes</taxon>
        <taxon>Streptosporangiales</taxon>
        <taxon>Nocardiopsidaceae</taxon>
        <taxon>Thermobifida</taxon>
    </lineage>
</organism>
<evidence type="ECO:0000313" key="2">
    <source>
        <dbReference type="Proteomes" id="UP000265719"/>
    </source>
</evidence>
<sequence length="416" mass="44257">MRKPRSLAALAALVGVAALTSCGTEEAAADGITVAANSTDRVPMDAVIEAFREQHPDIEVTVTYADTDQLQSTLRTQLSSGTAPDVFTVWPGNGNPGALHVLAPEGYLVSLDDTEFADKISEGDKPVTQFEGTTYVVPVTFSGIGAIYRKDLLADLGAEEPATWSEMLDLCATAQDNDMALFALGNQTPWVTQLVTYALVATTVYADTPDFDERMAAGETSFSDSEWKTAMEKYLEMDEAGCFTDNPLGTSYEASISAVAQGRAVGLVQVATTLSQVRKEAGDVELGLFALPATDDPEQTRMPASVSAAYGVNAESTNLGDARAFAEFLGSVEGQAIYAAEGGTLPALPDDSHEIDPALSVLVDHQAQDRTVPFMDQLWPNPRVQQIHFTVVQELFSGAASVEDALTEMDAAYTSN</sequence>
<evidence type="ECO:0000313" key="1">
    <source>
        <dbReference type="EMBL" id="UOE21167.1"/>
    </source>
</evidence>
<proteinExistence type="predicted"/>
<accession>A0A399G869</accession>
<gene>
    <name evidence="1" type="ORF">NI17_008510</name>
</gene>
<dbReference type="Proteomes" id="UP000265719">
    <property type="component" value="Chromosome"/>
</dbReference>
<dbReference type="KEGG" id="thao:NI17_008510"/>
<dbReference type="AlphaFoldDB" id="A0A399G869"/>
<dbReference type="SUPFAM" id="SSF53850">
    <property type="entry name" value="Periplasmic binding protein-like II"/>
    <property type="match status" value="1"/>
</dbReference>
<dbReference type="PANTHER" id="PTHR43649">
    <property type="entry name" value="ARABINOSE-BINDING PROTEIN-RELATED"/>
    <property type="match status" value="1"/>
</dbReference>
<keyword evidence="2" id="KW-1185">Reference proteome</keyword>
<dbReference type="Gene3D" id="3.40.190.10">
    <property type="entry name" value="Periplasmic binding protein-like II"/>
    <property type="match status" value="2"/>
</dbReference>
<dbReference type="InterPro" id="IPR006059">
    <property type="entry name" value="SBP"/>
</dbReference>